<dbReference type="GO" id="GO:0016407">
    <property type="term" value="F:acetyltransferase activity"/>
    <property type="evidence" value="ECO:0007669"/>
    <property type="project" value="TreeGrafter"/>
</dbReference>
<dbReference type="InterPro" id="IPR000089">
    <property type="entry name" value="Biotin_lipoyl"/>
</dbReference>
<dbReference type="Pfam" id="PF00364">
    <property type="entry name" value="Biotin_lipoyl"/>
    <property type="match status" value="1"/>
</dbReference>
<dbReference type="SUPFAM" id="SSF51230">
    <property type="entry name" value="Single hybrid motif"/>
    <property type="match status" value="1"/>
</dbReference>
<dbReference type="Proteomes" id="UP000184363">
    <property type="component" value="Unassembled WGS sequence"/>
</dbReference>
<dbReference type="SUPFAM" id="SSF52777">
    <property type="entry name" value="CoA-dependent acyltransferases"/>
    <property type="match status" value="1"/>
</dbReference>
<evidence type="ECO:0000256" key="7">
    <source>
        <dbReference type="SAM" id="MobiDB-lite"/>
    </source>
</evidence>
<evidence type="ECO:0000256" key="3">
    <source>
        <dbReference type="ARBA" id="ARBA00022679"/>
    </source>
</evidence>
<gene>
    <name evidence="10" type="ORF">SAMN05443637_102103</name>
</gene>
<evidence type="ECO:0000259" key="9">
    <source>
        <dbReference type="PROSITE" id="PS51826"/>
    </source>
</evidence>
<keyword evidence="10" id="KW-0670">Pyruvate</keyword>
<dbReference type="Gene3D" id="2.40.50.100">
    <property type="match status" value="1"/>
</dbReference>
<dbReference type="FunFam" id="3.30.559.10:FF:000007">
    <property type="entry name" value="Dihydrolipoamide acetyltransferase component of pyruvate dehydrogenase complex"/>
    <property type="match status" value="1"/>
</dbReference>
<evidence type="ECO:0000256" key="6">
    <source>
        <dbReference type="RuleBase" id="RU003423"/>
    </source>
</evidence>
<sequence length="421" mass="44327">MTAVTQTVLESVQQFRLPDVGEGLEEATIVSWRVGVGDRVTHNQVLVEIETAKSLVELPSPFDGVVTELLAAEGETVKVGTPIISVGPEAAPPASQPEPTPSVLVGYGPAGDGGRRRRRRRPTASPAHPGLDGRVRAKPPVRKLARDLGVDLATVPATGPHGTITREDVERAAAPAPVEAPALVGAPEPDVTRIPASGVRKATAAAMVKSAFTAPHVTEFLTVDVTRSVKLVEELRAAPAYAGSKVTMLLLAARALIAAAKEFPDVNASWDDTAGEIVRHERVNLGIAAATPRGLVVPSVKDAGSLTLPQLAAAITELVQTAREGRAAPRDLTGGTITLTNIGVFGVDAGTPILNPGEAAILCLGQVRRTPWEHKGRIALRWTTQLALSFDHRLVDGELGSRVLARVGAILERPKWELMQL</sequence>
<comment type="cofactor">
    <cofactor evidence="1 6">
        <name>(R)-lipoate</name>
        <dbReference type="ChEBI" id="CHEBI:83088"/>
    </cofactor>
</comment>
<dbReference type="Gene3D" id="4.10.320.10">
    <property type="entry name" value="E3-binding domain"/>
    <property type="match status" value="1"/>
</dbReference>
<evidence type="ECO:0000259" key="8">
    <source>
        <dbReference type="PROSITE" id="PS50968"/>
    </source>
</evidence>
<comment type="similarity">
    <text evidence="2 6">Belongs to the 2-oxoacid dehydrogenase family.</text>
</comment>
<dbReference type="SUPFAM" id="SSF47005">
    <property type="entry name" value="Peripheral subunit-binding domain of 2-oxo acid dehydrogenase complex"/>
    <property type="match status" value="1"/>
</dbReference>
<name>A0A1M6P868_PSETH</name>
<dbReference type="PANTHER" id="PTHR43178">
    <property type="entry name" value="DIHYDROLIPOAMIDE ACETYLTRANSFERASE COMPONENT OF PYRUVATE DEHYDROGENASE COMPLEX"/>
    <property type="match status" value="1"/>
</dbReference>
<keyword evidence="4 6" id="KW-0450">Lipoyl</keyword>
<dbReference type="PANTHER" id="PTHR43178:SF5">
    <property type="entry name" value="LIPOAMIDE ACYLTRANSFERASE COMPONENT OF BRANCHED-CHAIN ALPHA-KETO ACID DEHYDROGENASE COMPLEX, MITOCHONDRIAL"/>
    <property type="match status" value="1"/>
</dbReference>
<accession>A0A1M6P868</accession>
<dbReference type="Pfam" id="PF00198">
    <property type="entry name" value="2-oxoacid_dh"/>
    <property type="match status" value="1"/>
</dbReference>
<feature type="domain" description="Lipoyl-binding" evidence="8">
    <location>
        <begin position="12"/>
        <end position="87"/>
    </location>
</feature>
<evidence type="ECO:0000256" key="2">
    <source>
        <dbReference type="ARBA" id="ARBA00007317"/>
    </source>
</evidence>
<reference evidence="10 11" key="1">
    <citation type="submission" date="2016-11" db="EMBL/GenBank/DDBJ databases">
        <authorList>
            <person name="Jaros S."/>
            <person name="Januszkiewicz K."/>
            <person name="Wedrychowicz H."/>
        </authorList>
    </citation>
    <scope>NUCLEOTIDE SEQUENCE [LARGE SCALE GENOMIC DNA]</scope>
    <source>
        <strain evidence="10 11">DSM 43832</strain>
    </source>
</reference>
<dbReference type="AlphaFoldDB" id="A0A1M6P868"/>
<dbReference type="PROSITE" id="PS51826">
    <property type="entry name" value="PSBD"/>
    <property type="match status" value="1"/>
</dbReference>
<evidence type="ECO:0000313" key="10">
    <source>
        <dbReference type="EMBL" id="SHK04100.1"/>
    </source>
</evidence>
<dbReference type="InterPro" id="IPR004167">
    <property type="entry name" value="PSBD"/>
</dbReference>
<organism evidence="10 11">
    <name type="scientific">Pseudonocardia thermophila</name>
    <dbReference type="NCBI Taxonomy" id="1848"/>
    <lineage>
        <taxon>Bacteria</taxon>
        <taxon>Bacillati</taxon>
        <taxon>Actinomycetota</taxon>
        <taxon>Actinomycetes</taxon>
        <taxon>Pseudonocardiales</taxon>
        <taxon>Pseudonocardiaceae</taxon>
        <taxon>Pseudonocardia</taxon>
    </lineage>
</organism>
<dbReference type="PROSITE" id="PS50968">
    <property type="entry name" value="BIOTINYL_LIPOYL"/>
    <property type="match status" value="1"/>
</dbReference>
<keyword evidence="5 6" id="KW-0012">Acyltransferase</keyword>
<dbReference type="InterPro" id="IPR001078">
    <property type="entry name" value="2-oxoacid_DH_actylTfrase"/>
</dbReference>
<feature type="region of interest" description="Disordered" evidence="7">
    <location>
        <begin position="88"/>
        <end position="135"/>
    </location>
</feature>
<feature type="domain" description="Peripheral subunit-binding (PSBD)" evidence="9">
    <location>
        <begin position="136"/>
        <end position="173"/>
    </location>
</feature>
<dbReference type="InterPro" id="IPR023213">
    <property type="entry name" value="CAT-like_dom_sf"/>
</dbReference>
<dbReference type="GO" id="GO:0005737">
    <property type="term" value="C:cytoplasm"/>
    <property type="evidence" value="ECO:0007669"/>
    <property type="project" value="TreeGrafter"/>
</dbReference>
<protein>
    <recommendedName>
        <fullName evidence="6">Dihydrolipoamide acetyltransferase component of pyruvate dehydrogenase complex</fullName>
        <ecNumber evidence="6">2.3.1.-</ecNumber>
    </recommendedName>
</protein>
<dbReference type="GO" id="GO:0031405">
    <property type="term" value="F:lipoic acid binding"/>
    <property type="evidence" value="ECO:0007669"/>
    <property type="project" value="TreeGrafter"/>
</dbReference>
<evidence type="ECO:0000256" key="5">
    <source>
        <dbReference type="ARBA" id="ARBA00023315"/>
    </source>
</evidence>
<evidence type="ECO:0000256" key="1">
    <source>
        <dbReference type="ARBA" id="ARBA00001938"/>
    </source>
</evidence>
<dbReference type="EMBL" id="FRAP01000002">
    <property type="protein sequence ID" value="SHK04100.1"/>
    <property type="molecule type" value="Genomic_DNA"/>
</dbReference>
<dbReference type="InterPro" id="IPR011053">
    <property type="entry name" value="Single_hybrid_motif"/>
</dbReference>
<keyword evidence="3 6" id="KW-0808">Transferase</keyword>
<dbReference type="Gene3D" id="3.30.559.10">
    <property type="entry name" value="Chloramphenicol acetyltransferase-like domain"/>
    <property type="match status" value="1"/>
</dbReference>
<proteinExistence type="inferred from homology"/>
<dbReference type="InterPro" id="IPR050743">
    <property type="entry name" value="2-oxoacid_DH_E2_comp"/>
</dbReference>
<dbReference type="STRING" id="1848.SAMN05443637_102103"/>
<evidence type="ECO:0000256" key="4">
    <source>
        <dbReference type="ARBA" id="ARBA00022823"/>
    </source>
</evidence>
<dbReference type="EC" id="2.3.1.-" evidence="6"/>
<keyword evidence="11" id="KW-1185">Reference proteome</keyword>
<dbReference type="InterPro" id="IPR036625">
    <property type="entry name" value="E3-bd_dom_sf"/>
</dbReference>
<evidence type="ECO:0000313" key="11">
    <source>
        <dbReference type="Proteomes" id="UP000184363"/>
    </source>
</evidence>
<dbReference type="CDD" id="cd06849">
    <property type="entry name" value="lipoyl_domain"/>
    <property type="match status" value="1"/>
</dbReference>
<feature type="compositionally biased region" description="Pro residues" evidence="7">
    <location>
        <begin position="90"/>
        <end position="100"/>
    </location>
</feature>
<dbReference type="Pfam" id="PF02817">
    <property type="entry name" value="E3_binding"/>
    <property type="match status" value="1"/>
</dbReference>